<accession>A0A4Z0YBJ8</accession>
<evidence type="ECO:0000259" key="1">
    <source>
        <dbReference type="Pfam" id="PF07238"/>
    </source>
</evidence>
<dbReference type="GO" id="GO:0035438">
    <property type="term" value="F:cyclic-di-GMP binding"/>
    <property type="evidence" value="ECO:0007669"/>
    <property type="project" value="InterPro"/>
</dbReference>
<dbReference type="Pfam" id="PF07238">
    <property type="entry name" value="PilZ"/>
    <property type="match status" value="1"/>
</dbReference>
<gene>
    <name evidence="2" type="primary">ycgR</name>
    <name evidence="2" type="ORF">CAGA_16440</name>
</gene>
<dbReference type="InterPro" id="IPR009875">
    <property type="entry name" value="PilZ_domain"/>
</dbReference>
<protein>
    <submittedName>
        <fullName evidence="2">Flagellar brake protein YcgR</fullName>
    </submittedName>
</protein>
<dbReference type="AlphaFoldDB" id="A0A4Z0YBJ8"/>
<dbReference type="RefSeq" id="WP_135659676.1">
    <property type="nucleotide sequence ID" value="NZ_SRMQ01000007.1"/>
</dbReference>
<proteinExistence type="predicted"/>
<evidence type="ECO:0000313" key="2">
    <source>
        <dbReference type="EMBL" id="TGJ76183.1"/>
    </source>
</evidence>
<keyword evidence="2" id="KW-0969">Cilium</keyword>
<feature type="domain" description="PilZ" evidence="1">
    <location>
        <begin position="92"/>
        <end position="199"/>
    </location>
</feature>
<sequence>MFPISTQYLHSPCEIKTISNELITTGLISDILHGAIQICNDFDNLPIIHCNTPVKMNIYNNTAGFKVLVGKVFLSTAELMQITDIQNLVDFEQRSFFRLKVTKKVKARLLPDKTTGETGSKEFDAIITDLSLSGLFMNTTQKLEINQHFTVTLCLFGNRIPFNCKVERIKGDSYMNGYGCSFLDNTTHQSDLLCRYLFELQREQIRIARGLL</sequence>
<dbReference type="SUPFAM" id="SSF141371">
    <property type="entry name" value="PilZ domain-like"/>
    <property type="match status" value="1"/>
</dbReference>
<reference evidence="2 3" key="1">
    <citation type="submission" date="2019-04" db="EMBL/GenBank/DDBJ databases">
        <authorList>
            <person name="Poehlein A."/>
            <person name="Bengelsdorf F.R."/>
            <person name="Duerre P."/>
            <person name="Daniel R."/>
        </authorList>
    </citation>
    <scope>NUCLEOTIDE SEQUENCE [LARGE SCALE GENOMIC DNA]</scope>
    <source>
        <strain evidence="2 3">BS-1</strain>
    </source>
</reference>
<dbReference type="EMBL" id="SRMQ01000007">
    <property type="protein sequence ID" value="TGJ76183.1"/>
    <property type="molecule type" value="Genomic_DNA"/>
</dbReference>
<name>A0A4Z0YBJ8_9FIRM</name>
<comment type="caution">
    <text evidence="2">The sequence shown here is derived from an EMBL/GenBank/DDBJ whole genome shotgun (WGS) entry which is preliminary data.</text>
</comment>
<evidence type="ECO:0000313" key="3">
    <source>
        <dbReference type="Proteomes" id="UP000297714"/>
    </source>
</evidence>
<organism evidence="2 3">
    <name type="scientific">Caproiciproducens galactitolivorans</name>
    <dbReference type="NCBI Taxonomy" id="642589"/>
    <lineage>
        <taxon>Bacteria</taxon>
        <taxon>Bacillati</taxon>
        <taxon>Bacillota</taxon>
        <taxon>Clostridia</taxon>
        <taxon>Eubacteriales</taxon>
        <taxon>Acutalibacteraceae</taxon>
        <taxon>Caproiciproducens</taxon>
    </lineage>
</organism>
<keyword evidence="2" id="KW-0966">Cell projection</keyword>
<keyword evidence="3" id="KW-1185">Reference proteome</keyword>
<keyword evidence="2" id="KW-0282">Flagellum</keyword>
<dbReference type="Proteomes" id="UP000297714">
    <property type="component" value="Unassembled WGS sequence"/>
</dbReference>
<dbReference type="OrthoDB" id="1856409at2"/>
<dbReference type="Gene3D" id="2.40.10.220">
    <property type="entry name" value="predicted glycosyltransferase like domains"/>
    <property type="match status" value="1"/>
</dbReference>